<proteinExistence type="inferred from homology"/>
<protein>
    <submittedName>
        <fullName evidence="6">HSP20-like chaperone</fullName>
    </submittedName>
</protein>
<gene>
    <name evidence="6" type="ORF">B0H66DRAFT_527649</name>
</gene>
<feature type="compositionally biased region" description="Basic and acidic residues" evidence="4">
    <location>
        <begin position="154"/>
        <end position="165"/>
    </location>
</feature>
<dbReference type="Pfam" id="PF00011">
    <property type="entry name" value="HSP20"/>
    <property type="match status" value="1"/>
</dbReference>
<dbReference type="Gene3D" id="2.60.40.790">
    <property type="match status" value="1"/>
</dbReference>
<dbReference type="EMBL" id="JAUEDM010000001">
    <property type="protein sequence ID" value="KAK3330289.1"/>
    <property type="molecule type" value="Genomic_DNA"/>
</dbReference>
<evidence type="ECO:0000256" key="3">
    <source>
        <dbReference type="RuleBase" id="RU003616"/>
    </source>
</evidence>
<keyword evidence="7" id="KW-1185">Reference proteome</keyword>
<evidence type="ECO:0000313" key="6">
    <source>
        <dbReference type="EMBL" id="KAK3330289.1"/>
    </source>
</evidence>
<feature type="domain" description="SHSP" evidence="5">
    <location>
        <begin position="45"/>
        <end position="220"/>
    </location>
</feature>
<comment type="similarity">
    <text evidence="2 3">Belongs to the small heat shock protein (HSP20) family.</text>
</comment>
<dbReference type="Proteomes" id="UP001283341">
    <property type="component" value="Unassembled WGS sequence"/>
</dbReference>
<accession>A0AAE0MGM5</accession>
<feature type="region of interest" description="Disordered" evidence="4">
    <location>
        <begin position="135"/>
        <end position="165"/>
    </location>
</feature>
<sequence length="220" mass="24861">MSMFTRGFYEPDPSFTPLFRLLDDFDSYREAKGSQEVGSSTQRRLRAATFIPKFDLRETKEAYQLHGELPGIDKEHVSIEFTDPQTIVIRGHVERRYTAGTPPDDFKEAITEKGEDHHRALKASVEDEAVAEAKEKNANGNGNGNNDGTQMVRHKQDKEKPKTPAEKYWVSERSIGDFSRTFGFPSRVDQEGVTASLTNGILNITVPKARKMEARRIAIN</sequence>
<dbReference type="PROSITE" id="PS01031">
    <property type="entry name" value="SHSP"/>
    <property type="match status" value="1"/>
</dbReference>
<keyword evidence="1" id="KW-0346">Stress response</keyword>
<dbReference type="AlphaFoldDB" id="A0AAE0MGM5"/>
<reference evidence="6" key="2">
    <citation type="submission" date="2023-06" db="EMBL/GenBank/DDBJ databases">
        <authorList>
            <consortium name="Lawrence Berkeley National Laboratory"/>
            <person name="Haridas S."/>
            <person name="Hensen N."/>
            <person name="Bonometti L."/>
            <person name="Westerberg I."/>
            <person name="Brannstrom I.O."/>
            <person name="Guillou S."/>
            <person name="Cros-Aarteil S."/>
            <person name="Calhoun S."/>
            <person name="Kuo A."/>
            <person name="Mondo S."/>
            <person name="Pangilinan J."/>
            <person name="Riley R."/>
            <person name="Labutti K."/>
            <person name="Andreopoulos B."/>
            <person name="Lipzen A."/>
            <person name="Chen C."/>
            <person name="Yanf M."/>
            <person name="Daum C."/>
            <person name="Ng V."/>
            <person name="Clum A."/>
            <person name="Steindorff A."/>
            <person name="Ohm R."/>
            <person name="Martin F."/>
            <person name="Silar P."/>
            <person name="Natvig D."/>
            <person name="Lalanne C."/>
            <person name="Gautier V."/>
            <person name="Ament-Velasquez S.L."/>
            <person name="Kruys A."/>
            <person name="Hutchinson M.I."/>
            <person name="Powell A.J."/>
            <person name="Barry K."/>
            <person name="Miller A.N."/>
            <person name="Grigoriev I.V."/>
            <person name="Debuchy R."/>
            <person name="Gladieux P."/>
            <person name="Thoren M.H."/>
            <person name="Johannesson H."/>
        </authorList>
    </citation>
    <scope>NUCLEOTIDE SEQUENCE</scope>
    <source>
        <strain evidence="6">CBS 118394</strain>
    </source>
</reference>
<dbReference type="InterPro" id="IPR008978">
    <property type="entry name" value="HSP20-like_chaperone"/>
</dbReference>
<evidence type="ECO:0000256" key="1">
    <source>
        <dbReference type="ARBA" id="ARBA00023016"/>
    </source>
</evidence>
<evidence type="ECO:0000256" key="2">
    <source>
        <dbReference type="PROSITE-ProRule" id="PRU00285"/>
    </source>
</evidence>
<comment type="caution">
    <text evidence="6">The sequence shown here is derived from an EMBL/GenBank/DDBJ whole genome shotgun (WGS) entry which is preliminary data.</text>
</comment>
<dbReference type="SUPFAM" id="SSF49764">
    <property type="entry name" value="HSP20-like chaperones"/>
    <property type="match status" value="1"/>
</dbReference>
<dbReference type="CDD" id="cd06464">
    <property type="entry name" value="ACD_sHsps-like"/>
    <property type="match status" value="1"/>
</dbReference>
<evidence type="ECO:0000259" key="5">
    <source>
        <dbReference type="PROSITE" id="PS01031"/>
    </source>
</evidence>
<dbReference type="PANTHER" id="PTHR11527">
    <property type="entry name" value="HEAT-SHOCK PROTEIN 20 FAMILY MEMBER"/>
    <property type="match status" value="1"/>
</dbReference>
<name>A0AAE0MGM5_9PEZI</name>
<dbReference type="InterPro" id="IPR031107">
    <property type="entry name" value="Small_HSP"/>
</dbReference>
<dbReference type="InterPro" id="IPR002068">
    <property type="entry name" value="A-crystallin/Hsp20_dom"/>
</dbReference>
<evidence type="ECO:0000256" key="4">
    <source>
        <dbReference type="SAM" id="MobiDB-lite"/>
    </source>
</evidence>
<feature type="compositionally biased region" description="Low complexity" evidence="4">
    <location>
        <begin position="138"/>
        <end position="148"/>
    </location>
</feature>
<organism evidence="6 7">
    <name type="scientific">Apodospora peruviana</name>
    <dbReference type="NCBI Taxonomy" id="516989"/>
    <lineage>
        <taxon>Eukaryota</taxon>
        <taxon>Fungi</taxon>
        <taxon>Dikarya</taxon>
        <taxon>Ascomycota</taxon>
        <taxon>Pezizomycotina</taxon>
        <taxon>Sordariomycetes</taxon>
        <taxon>Sordariomycetidae</taxon>
        <taxon>Sordariales</taxon>
        <taxon>Lasiosphaeriaceae</taxon>
        <taxon>Apodospora</taxon>
    </lineage>
</organism>
<reference evidence="6" key="1">
    <citation type="journal article" date="2023" name="Mol. Phylogenet. Evol.">
        <title>Genome-scale phylogeny and comparative genomics of the fungal order Sordariales.</title>
        <authorList>
            <person name="Hensen N."/>
            <person name="Bonometti L."/>
            <person name="Westerberg I."/>
            <person name="Brannstrom I.O."/>
            <person name="Guillou S."/>
            <person name="Cros-Aarteil S."/>
            <person name="Calhoun S."/>
            <person name="Haridas S."/>
            <person name="Kuo A."/>
            <person name="Mondo S."/>
            <person name="Pangilinan J."/>
            <person name="Riley R."/>
            <person name="LaButti K."/>
            <person name="Andreopoulos B."/>
            <person name="Lipzen A."/>
            <person name="Chen C."/>
            <person name="Yan M."/>
            <person name="Daum C."/>
            <person name="Ng V."/>
            <person name="Clum A."/>
            <person name="Steindorff A."/>
            <person name="Ohm R.A."/>
            <person name="Martin F."/>
            <person name="Silar P."/>
            <person name="Natvig D.O."/>
            <person name="Lalanne C."/>
            <person name="Gautier V."/>
            <person name="Ament-Velasquez S.L."/>
            <person name="Kruys A."/>
            <person name="Hutchinson M.I."/>
            <person name="Powell A.J."/>
            <person name="Barry K."/>
            <person name="Miller A.N."/>
            <person name="Grigoriev I.V."/>
            <person name="Debuchy R."/>
            <person name="Gladieux P."/>
            <person name="Hiltunen Thoren M."/>
            <person name="Johannesson H."/>
        </authorList>
    </citation>
    <scope>NUCLEOTIDE SEQUENCE</scope>
    <source>
        <strain evidence="6">CBS 118394</strain>
    </source>
</reference>
<evidence type="ECO:0000313" key="7">
    <source>
        <dbReference type="Proteomes" id="UP001283341"/>
    </source>
</evidence>